<evidence type="ECO:0000256" key="1">
    <source>
        <dbReference type="ARBA" id="ARBA00009670"/>
    </source>
</evidence>
<dbReference type="PANTHER" id="PTHR10566:SF113">
    <property type="entry name" value="PROTEIN ACTIVITY OF BC1 COMPLEX KINASE 7, CHLOROPLASTIC"/>
    <property type="match status" value="1"/>
</dbReference>
<accession>A0A099K9S6</accession>
<organism evidence="3 4">
    <name type="scientific">Colwellia psychrerythraea</name>
    <name type="common">Vibrio psychroerythus</name>
    <dbReference type="NCBI Taxonomy" id="28229"/>
    <lineage>
        <taxon>Bacteria</taxon>
        <taxon>Pseudomonadati</taxon>
        <taxon>Pseudomonadota</taxon>
        <taxon>Gammaproteobacteria</taxon>
        <taxon>Alteromonadales</taxon>
        <taxon>Colwelliaceae</taxon>
        <taxon>Colwellia</taxon>
    </lineage>
</organism>
<dbReference type="SUPFAM" id="SSF56112">
    <property type="entry name" value="Protein kinase-like (PK-like)"/>
    <property type="match status" value="1"/>
</dbReference>
<comment type="caution">
    <text evidence="3">The sequence shown here is derived from an EMBL/GenBank/DDBJ whole genome shotgun (WGS) entry which is preliminary data.</text>
</comment>
<dbReference type="CDD" id="cd13970">
    <property type="entry name" value="ABC1_ADCK3"/>
    <property type="match status" value="1"/>
</dbReference>
<reference evidence="3 4" key="1">
    <citation type="submission" date="2014-08" db="EMBL/GenBank/DDBJ databases">
        <title>Genomic and Phenotypic Diversity of Colwellia psychrerythraea strains from Disparate Marine Basins.</title>
        <authorList>
            <person name="Techtmann S.M."/>
            <person name="Stelling S.C."/>
            <person name="Utturkar S.M."/>
            <person name="Alshibli N."/>
            <person name="Harris A."/>
            <person name="Brown S.D."/>
            <person name="Hazen T.C."/>
        </authorList>
    </citation>
    <scope>NUCLEOTIDE SEQUENCE [LARGE SCALE GENOMIC DNA]</scope>
    <source>
        <strain evidence="3 4">GAB14E</strain>
    </source>
</reference>
<dbReference type="RefSeq" id="WP_033084551.1">
    <property type="nucleotide sequence ID" value="NZ_JQEC01000074.1"/>
</dbReference>
<dbReference type="InterPro" id="IPR034646">
    <property type="entry name" value="ADCK3_dom"/>
</dbReference>
<dbReference type="InterPro" id="IPR004147">
    <property type="entry name" value="ABC1_dom"/>
</dbReference>
<dbReference type="PANTHER" id="PTHR10566">
    <property type="entry name" value="CHAPERONE-ACTIVITY OF BC1 COMPLEX CABC1 -RELATED"/>
    <property type="match status" value="1"/>
</dbReference>
<protein>
    <submittedName>
        <fullName evidence="3">ABC-1 domain-containing protein</fullName>
    </submittedName>
</protein>
<evidence type="ECO:0000313" key="3">
    <source>
        <dbReference type="EMBL" id="KGJ86822.1"/>
    </source>
</evidence>
<dbReference type="Pfam" id="PF03109">
    <property type="entry name" value="ABC1"/>
    <property type="match status" value="1"/>
</dbReference>
<sequence length="455" mass="51301">MPTSKKVPTSTLSRSVITGAAVTKIGLKHAGYKVRKAFSAKNANDTNAQTKNTEQSQQQHEEQIGELVFTVLSQLRGTAIKLSQLLSMETDILPETIRNKLKSACHEVPPINRALVRKQMVQELGNTPKQLFKEFDSEAFSAASIGQVHQALSFNNEKLAVKVQYPGIGATIDSDLKMLEKLFWLLAKTTKNMPKKQVFTLVLAEIKNRLSEEINYKNEARNLNWFGQEMKLNGIVIPKVNQQLSTTRILSMEMLNGQHLDKWLDNKPNQLQRNALGQKLFDFFWYSALTLKKIHADPHPGNFLVLGDEQLGVLDFGCVRSLSDDFVDSFTAMMPKIVDSYIFNKNKKALFTSYQALKFIDHSVDFNTFESKIFPDLQYYGQWLGQAYVSKTFDFTTKTPCPGKPDNVSGDAVKFLSGMYSEQPCFDRAHLGLMNLLTQIGANIVTDYSKFITAK</sequence>
<dbReference type="PATRIC" id="fig|28229.3.peg.4636"/>
<gene>
    <name evidence="3" type="ORF">GAB14E_4649</name>
</gene>
<dbReference type="InterPro" id="IPR011009">
    <property type="entry name" value="Kinase-like_dom_sf"/>
</dbReference>
<comment type="similarity">
    <text evidence="1">Belongs to the protein kinase superfamily. ADCK protein kinase family.</text>
</comment>
<proteinExistence type="inferred from homology"/>
<dbReference type="EMBL" id="JQEC01000074">
    <property type="protein sequence ID" value="KGJ86822.1"/>
    <property type="molecule type" value="Genomic_DNA"/>
</dbReference>
<dbReference type="Proteomes" id="UP000029868">
    <property type="component" value="Unassembled WGS sequence"/>
</dbReference>
<name>A0A099K9S6_COLPS</name>
<evidence type="ECO:0000259" key="2">
    <source>
        <dbReference type="Pfam" id="PF03109"/>
    </source>
</evidence>
<feature type="domain" description="ABC1 atypical kinase-like" evidence="2">
    <location>
        <begin position="107"/>
        <end position="339"/>
    </location>
</feature>
<dbReference type="OrthoDB" id="9795390at2"/>
<dbReference type="AlphaFoldDB" id="A0A099K9S6"/>
<dbReference type="InterPro" id="IPR050154">
    <property type="entry name" value="UbiB_kinase"/>
</dbReference>
<evidence type="ECO:0000313" key="4">
    <source>
        <dbReference type="Proteomes" id="UP000029868"/>
    </source>
</evidence>